<accession>A0ABP2T2V6</accession>
<dbReference type="EMBL" id="AHMH02000147">
    <property type="protein sequence ID" value="EMM98615.1"/>
    <property type="molecule type" value="Genomic_DNA"/>
</dbReference>
<gene>
    <name evidence="1" type="ORF">LEP1GSC035_1295</name>
</gene>
<name>A0ABP2T2V6_9LEPT</name>
<protein>
    <recommendedName>
        <fullName evidence="3">SLEI domain protein, PF07620 family</fullName>
    </recommendedName>
</protein>
<sequence>MASRIRPGFLMSNSRYLEFVPKSQRILYDHSLEIFKCSSSYKLGHI</sequence>
<proteinExistence type="predicted"/>
<evidence type="ECO:0000313" key="1">
    <source>
        <dbReference type="EMBL" id="EMM98615.1"/>
    </source>
</evidence>
<keyword evidence="2" id="KW-1185">Reference proteome</keyword>
<evidence type="ECO:0000313" key="2">
    <source>
        <dbReference type="Proteomes" id="UP000012099"/>
    </source>
</evidence>
<comment type="caution">
    <text evidence="1">The sequence shown here is derived from an EMBL/GenBank/DDBJ whole genome shotgun (WGS) entry which is preliminary data.</text>
</comment>
<dbReference type="Proteomes" id="UP000012099">
    <property type="component" value="Unassembled WGS sequence"/>
</dbReference>
<organism evidence="1 2">
    <name type="scientific">Leptospira noguchii str. 2007001578</name>
    <dbReference type="NCBI Taxonomy" id="1049974"/>
    <lineage>
        <taxon>Bacteria</taxon>
        <taxon>Pseudomonadati</taxon>
        <taxon>Spirochaetota</taxon>
        <taxon>Spirochaetia</taxon>
        <taxon>Leptospirales</taxon>
        <taxon>Leptospiraceae</taxon>
        <taxon>Leptospira</taxon>
    </lineage>
</organism>
<reference evidence="1 2" key="1">
    <citation type="submission" date="2013-01" db="EMBL/GenBank/DDBJ databases">
        <authorList>
            <person name="Harkins D.M."/>
            <person name="Durkin A.S."/>
            <person name="Brinkac L.M."/>
            <person name="Haft D.H."/>
            <person name="Selengut J.D."/>
            <person name="Sanka R."/>
            <person name="DePew J."/>
            <person name="Purushe J."/>
            <person name="Whelen A.C."/>
            <person name="Vinetz J.M."/>
            <person name="Sutton G.G."/>
            <person name="Nierman W.C."/>
            <person name="Fouts D.E."/>
        </authorList>
    </citation>
    <scope>NUCLEOTIDE SEQUENCE [LARGE SCALE GENOMIC DNA]</scope>
    <source>
        <strain evidence="1 2">2007001578</strain>
    </source>
</reference>
<evidence type="ECO:0008006" key="3">
    <source>
        <dbReference type="Google" id="ProtNLM"/>
    </source>
</evidence>